<feature type="transmembrane region" description="Helical" evidence="4">
    <location>
        <begin position="1007"/>
        <end position="1025"/>
    </location>
</feature>
<feature type="active site" description="Nucleophile" evidence="2">
    <location>
        <position position="73"/>
    </location>
</feature>
<feature type="transmembrane region" description="Helical" evidence="4">
    <location>
        <begin position="1058"/>
        <end position="1079"/>
    </location>
</feature>
<keyword evidence="1 2" id="KW-0443">Lipid metabolism</keyword>
<dbReference type="AlphaFoldDB" id="A0A2T0H0G3"/>
<dbReference type="Pfam" id="PF11856">
    <property type="entry name" value="DUF3376"/>
    <property type="match status" value="1"/>
</dbReference>
<dbReference type="STRING" id="1050202.GCA_000384035_00656"/>
<evidence type="ECO:0000256" key="1">
    <source>
        <dbReference type="ARBA" id="ARBA00023098"/>
    </source>
</evidence>
<dbReference type="SUPFAM" id="SSF52151">
    <property type="entry name" value="FabD/lysophospholipase-like"/>
    <property type="match status" value="1"/>
</dbReference>
<evidence type="ECO:0000259" key="5">
    <source>
        <dbReference type="PROSITE" id="PS51635"/>
    </source>
</evidence>
<evidence type="ECO:0000313" key="7">
    <source>
        <dbReference type="Proteomes" id="UP000239352"/>
    </source>
</evidence>
<feature type="compositionally biased region" description="Basic and acidic residues" evidence="3">
    <location>
        <begin position="1128"/>
        <end position="1141"/>
    </location>
</feature>
<name>A0A2T0H0G3_ACTMO</name>
<dbReference type="NCBIfam" id="TIGR03607">
    <property type="entry name" value="patatin-like protein"/>
    <property type="match status" value="1"/>
</dbReference>
<dbReference type="PROSITE" id="PS51635">
    <property type="entry name" value="PNPLA"/>
    <property type="match status" value="1"/>
</dbReference>
<dbReference type="Proteomes" id="UP000239352">
    <property type="component" value="Unassembled WGS sequence"/>
</dbReference>
<feature type="transmembrane region" description="Helical" evidence="4">
    <location>
        <begin position="975"/>
        <end position="995"/>
    </location>
</feature>
<dbReference type="InterPro" id="IPR024282">
    <property type="entry name" value="DUF3376"/>
</dbReference>
<evidence type="ECO:0000313" key="6">
    <source>
        <dbReference type="EMBL" id="PRW64820.1"/>
    </source>
</evidence>
<keyword evidence="4" id="KW-1133">Transmembrane helix</keyword>
<accession>A0A2T0H0G3</accession>
<protein>
    <submittedName>
        <fullName evidence="6">DUF3376 domain-containing protein</fullName>
    </submittedName>
</protein>
<dbReference type="GO" id="GO:0016787">
    <property type="term" value="F:hydrolase activity"/>
    <property type="evidence" value="ECO:0007669"/>
    <property type="project" value="UniProtKB-UniRule"/>
</dbReference>
<gene>
    <name evidence="6" type="ORF">CEP50_03100</name>
</gene>
<reference evidence="6 7" key="1">
    <citation type="submission" date="2018-03" db="EMBL/GenBank/DDBJ databases">
        <title>Actinopolyspora mortivallis from Sahara, screening for active biomolecules.</title>
        <authorList>
            <person name="Selama O."/>
            <person name="Wellington E.M.H."/>
            <person name="Hacene H."/>
        </authorList>
    </citation>
    <scope>NUCLEOTIDE SEQUENCE [LARGE SCALE GENOMIC DNA]</scope>
    <source>
        <strain evidence="6 7">M5A</strain>
    </source>
</reference>
<comment type="caution">
    <text evidence="2">Lacks conserved residue(s) required for the propagation of feature annotation.</text>
</comment>
<organism evidence="6 7">
    <name type="scientific">Actinopolyspora mortivallis</name>
    <dbReference type="NCBI Taxonomy" id="33906"/>
    <lineage>
        <taxon>Bacteria</taxon>
        <taxon>Bacillati</taxon>
        <taxon>Actinomycetota</taxon>
        <taxon>Actinomycetes</taxon>
        <taxon>Actinopolysporales</taxon>
        <taxon>Actinopolysporaceae</taxon>
        <taxon>Actinopolyspora</taxon>
    </lineage>
</organism>
<feature type="short sequence motif" description="GXSXG" evidence="2">
    <location>
        <begin position="71"/>
        <end position="75"/>
    </location>
</feature>
<dbReference type="GO" id="GO:0016042">
    <property type="term" value="P:lipid catabolic process"/>
    <property type="evidence" value="ECO:0007669"/>
    <property type="project" value="UniProtKB-UniRule"/>
</dbReference>
<feature type="domain" description="PNPLA" evidence="5">
    <location>
        <begin position="12"/>
        <end position="287"/>
    </location>
</feature>
<keyword evidence="7" id="KW-1185">Reference proteome</keyword>
<proteinExistence type="predicted"/>
<dbReference type="InterPro" id="IPR002641">
    <property type="entry name" value="PNPLA_dom"/>
</dbReference>
<feature type="transmembrane region" description="Helical" evidence="4">
    <location>
        <begin position="1085"/>
        <end position="1108"/>
    </location>
</feature>
<dbReference type="InterPro" id="IPR016035">
    <property type="entry name" value="Acyl_Trfase/lysoPLipase"/>
</dbReference>
<dbReference type="Gene3D" id="3.40.1090.10">
    <property type="entry name" value="Cytosolic phospholipase A2 catalytic domain"/>
    <property type="match status" value="1"/>
</dbReference>
<feature type="region of interest" description="Disordered" evidence="3">
    <location>
        <begin position="237"/>
        <end position="260"/>
    </location>
</feature>
<feature type="region of interest" description="Disordered" evidence="3">
    <location>
        <begin position="1109"/>
        <end position="1141"/>
    </location>
</feature>
<feature type="transmembrane region" description="Helical" evidence="4">
    <location>
        <begin position="1031"/>
        <end position="1051"/>
    </location>
</feature>
<feature type="active site" description="Proton acceptor" evidence="2">
    <location>
        <position position="274"/>
    </location>
</feature>
<keyword evidence="4" id="KW-0812">Transmembrane</keyword>
<evidence type="ECO:0000256" key="4">
    <source>
        <dbReference type="SAM" id="Phobius"/>
    </source>
</evidence>
<keyword evidence="4" id="KW-0472">Membrane</keyword>
<evidence type="ECO:0000256" key="3">
    <source>
        <dbReference type="SAM" id="MobiDB-lite"/>
    </source>
</evidence>
<dbReference type="InterPro" id="IPR019894">
    <property type="entry name" value="Patatin-related_protein"/>
</dbReference>
<dbReference type="Pfam" id="PF01734">
    <property type="entry name" value="Patatin"/>
    <property type="match status" value="1"/>
</dbReference>
<feature type="region of interest" description="Disordered" evidence="3">
    <location>
        <begin position="192"/>
        <end position="212"/>
    </location>
</feature>
<keyword evidence="2" id="KW-0442">Lipid degradation</keyword>
<keyword evidence="2" id="KW-0378">Hydrolase</keyword>
<evidence type="ECO:0000256" key="2">
    <source>
        <dbReference type="PROSITE-ProRule" id="PRU01161"/>
    </source>
</evidence>
<feature type="short sequence motif" description="DGA/G" evidence="2">
    <location>
        <begin position="274"/>
        <end position="276"/>
    </location>
</feature>
<comment type="caution">
    <text evidence="6">The sequence shown here is derived from an EMBL/GenBank/DDBJ whole genome shotgun (WGS) entry which is preliminary data.</text>
</comment>
<sequence>MPSPHGQLRLALALRGGASMAVWTGGAVAEVDRLRRWTRPERDTDEGQRHPWAELAELAGYDSVEVDVLAGTSAGGLNATLLSASLVYGMPFGRMRRAWVRLADLEAMARPVPRPWQARPPSLLEGDGYFRRELAALLTEGITDGSAESPASRVELLLTATLLDPLTERRFDAAGVEFGQARRRAVFRFSHRGRPGDPLSDFGDPERPRNTARSLAQAARTTSSFPFAFEPAAFRSAPSAERGGGSDGGTAPPNMYGLFSETSTDHDGVFRAVDGGVLDNIPVTAALDTIERLEARGPTERRLLYLNPEPDPPEPSERTAGFARAVTATALRAKLGQESLLTDIEAIEEHNHRVRRSSGRRNSVFAELATTPRAERWQWLSARIQAVHTEHAEQFARMRAERVHTLLTSPEDVATPPLAAPLSGQAVEEWSATACGALRERLVRRHRQAAVHRPAESFDDVEALLAAVDECLRWVRCLQARCPSRVERFGPSKSGLYRLRMVVETLRGNLDRCWLHAAREEPVFTATDLDEWIERVRTRVHRLQHSLPAPVESELRPLLDGVLGTEEGVDALFQRQLSEFTEELASTVESSAEGVAGSGTDSLSEMWAVLDRIAARLLGVVEEADLRELDGVTRALLETASDGDTARLLRTVVVLGVPLGVSGDEGKQVLLHRVAGDRQSPLPFDSLRDPTGRIPVPDKVRGSGMGNFAAFLSAKWRANDWMWGRLDAVGGLVDLLVAPERLLRQADSLGATGVGDRLQAILSRPTGAELGELDESTARQWREFLARRWAERAGAVRAELDALFANPHEGHALSETRAAVTERLQWTVVAEELPFVEAVRSGADPFADEVPPTRDPGRLETAVRNYDVGRQRREDLAEDRMASVALRFTLVAHRALLPPWNGFRTALAALGATVAKPLILLVAFGMAAPRRAAVCVGSGAAAVALGDFGRSASGADGEGFWDWMRIYETSADPPGVLGVLAVPLALLAAVRWGWLRIPRASGRGARWLGGLTAGGLLLALGPWLLGSGVRLGPLGVLMVAVWITWYGGFALRRGGRVAATVLTTVVFGAVLATAVAAGWSPSDWLLWSALGTVVGQTLLLSTVDVLPARPRPEGTGRRAPSSEPTAGSERETTEDSRVPTG</sequence>
<dbReference type="InParanoid" id="A0A2T0H0G3"/>
<dbReference type="EMBL" id="PVSR01000002">
    <property type="protein sequence ID" value="PRW64820.1"/>
    <property type="molecule type" value="Genomic_DNA"/>
</dbReference>